<organism evidence="1 2">
    <name type="scientific">Croceibacterium selenioxidans</name>
    <dbReference type="NCBI Taxonomy" id="2838833"/>
    <lineage>
        <taxon>Bacteria</taxon>
        <taxon>Pseudomonadati</taxon>
        <taxon>Pseudomonadota</taxon>
        <taxon>Alphaproteobacteria</taxon>
        <taxon>Sphingomonadales</taxon>
        <taxon>Erythrobacteraceae</taxon>
        <taxon>Croceibacterium</taxon>
    </lineage>
</organism>
<comment type="caution">
    <text evidence="1">The sequence shown here is derived from an EMBL/GenBank/DDBJ whole genome shotgun (WGS) entry which is preliminary data.</text>
</comment>
<sequence>MKLGNGLSVANERDLAGLLASRRLYRTLDGSDLSNLSYGYDADGNIASIDDHLNPANSGLYGYDAM</sequence>
<evidence type="ECO:0000313" key="1">
    <source>
        <dbReference type="EMBL" id="MBT2135784.1"/>
    </source>
</evidence>
<dbReference type="Proteomes" id="UP000811255">
    <property type="component" value="Unassembled WGS sequence"/>
</dbReference>
<reference evidence="1 2" key="1">
    <citation type="submission" date="2021-05" db="EMBL/GenBank/DDBJ databases">
        <title>Croceibacterium sp. LX-88 genome sequence.</title>
        <authorList>
            <person name="Luo X."/>
        </authorList>
    </citation>
    <scope>NUCLEOTIDE SEQUENCE [LARGE SCALE GENOMIC DNA]</scope>
    <source>
        <strain evidence="1 2">LX-88</strain>
    </source>
</reference>
<name>A0ABS5W7V0_9SPHN</name>
<keyword evidence="2" id="KW-1185">Reference proteome</keyword>
<proteinExistence type="predicted"/>
<protein>
    <recommendedName>
        <fullName evidence="3">YD repeat-containing protein</fullName>
    </recommendedName>
</protein>
<feature type="non-terminal residue" evidence="1">
    <location>
        <position position="66"/>
    </location>
</feature>
<dbReference type="RefSeq" id="WP_214537597.1">
    <property type="nucleotide sequence ID" value="NZ_JAHFVK010000003.1"/>
</dbReference>
<gene>
    <name evidence="1" type="ORF">KK137_15705</name>
</gene>
<dbReference type="EMBL" id="JAHFVK010000003">
    <property type="protein sequence ID" value="MBT2135784.1"/>
    <property type="molecule type" value="Genomic_DNA"/>
</dbReference>
<dbReference type="Gene3D" id="2.180.10.10">
    <property type="entry name" value="RHS repeat-associated core"/>
    <property type="match status" value="1"/>
</dbReference>
<evidence type="ECO:0008006" key="3">
    <source>
        <dbReference type="Google" id="ProtNLM"/>
    </source>
</evidence>
<accession>A0ABS5W7V0</accession>
<evidence type="ECO:0000313" key="2">
    <source>
        <dbReference type="Proteomes" id="UP000811255"/>
    </source>
</evidence>